<reference evidence="1 2" key="1">
    <citation type="submission" date="2020-07" db="EMBL/GenBank/DDBJ databases">
        <title>Genomic characterization of Flavobacterium psychrophilum strains.</title>
        <authorList>
            <person name="Castillo D."/>
            <person name="Jorgensen J."/>
            <person name="Middelboe M."/>
        </authorList>
    </citation>
    <scope>NUCLEOTIDE SEQUENCE [LARGE SCALE GENOMIC DNA]</scope>
    <source>
        <strain evidence="1 2">FPS-R7</strain>
    </source>
</reference>
<sequence>MMNTIFLRKLTIVLVAVFFASCDKDFNTLGSDIVGSDDFTATPELFPVKAYNQKLPAVQTNNLPVNQLGVMCNSVLGTTKSNFVTQLSLAIEKPTFKSNITIDSVVLTVPYYSTKILVDANGVGTYTLNSIYTTNTAGTYDPIDLKVFRNGVSLRDSDPSGVAHKYYSDQDANFSAFVVGSKLNTSTNVKENTAFVPDTREYKKYKVVNNSVTTDVESHNSPRMRLHLDTDYFKENIIKASAANLDNNNAFSSYFKGLYFQVSESVIGKGTSMALDFAKGDVTIYYKQDVIDVPGSVTPSINREMASLTLNMTANTVNLFNNAYSSGYTNAVSTTSTDADVAGNGAKNLYLKGGQGSIAFIELFPGVAGETKLTELKNKKVLVNEASLTFTVNKTNMLSSYNKPKRIYIFDADNNIPLYDYYLDNSENSTDITLNKILHGGIIREATVSTTDDTYKIRITEHVNRILRGVTGSKNVRLGVAITENIGLNSLGYLNPSQVPAHSSDDATKIIDKSPVSSTISPLGTVLYGSNYLPTDGADYEKRIKFEIYYTKPN</sequence>
<name>A0A7U2NFQ7_FLAPS</name>
<organism evidence="1 2">
    <name type="scientific">Flavobacterium psychrophilum</name>
    <dbReference type="NCBI Taxonomy" id="96345"/>
    <lineage>
        <taxon>Bacteria</taxon>
        <taxon>Pseudomonadati</taxon>
        <taxon>Bacteroidota</taxon>
        <taxon>Flavobacteriia</taxon>
        <taxon>Flavobacteriales</taxon>
        <taxon>Flavobacteriaceae</taxon>
        <taxon>Flavobacterium</taxon>
    </lineage>
</organism>
<dbReference type="AlphaFoldDB" id="A0A7U2NFQ7"/>
<dbReference type="EMBL" id="CP059075">
    <property type="protein sequence ID" value="QRE04360.1"/>
    <property type="molecule type" value="Genomic_DNA"/>
</dbReference>
<gene>
    <name evidence="1" type="ORF">H0H26_01775</name>
</gene>
<dbReference type="Proteomes" id="UP000596329">
    <property type="component" value="Chromosome"/>
</dbReference>
<dbReference type="Pfam" id="PF14092">
    <property type="entry name" value="DUF4270"/>
    <property type="match status" value="1"/>
</dbReference>
<protein>
    <submittedName>
        <fullName evidence="1">DUF4270 domain-containing protein</fullName>
    </submittedName>
</protein>
<dbReference type="RefSeq" id="WP_099171182.1">
    <property type="nucleotide sequence ID" value="NZ_CP059075.1"/>
</dbReference>
<proteinExistence type="predicted"/>
<evidence type="ECO:0000313" key="1">
    <source>
        <dbReference type="EMBL" id="QRE04360.1"/>
    </source>
</evidence>
<accession>A0A7U2NFQ7</accession>
<evidence type="ECO:0000313" key="2">
    <source>
        <dbReference type="Proteomes" id="UP000596329"/>
    </source>
</evidence>
<dbReference type="InterPro" id="IPR025366">
    <property type="entry name" value="DUF4270"/>
</dbReference>